<comment type="caution">
    <text evidence="2">The sequence shown here is derived from an EMBL/GenBank/DDBJ whole genome shotgun (WGS) entry which is preliminary data.</text>
</comment>
<dbReference type="Proteomes" id="UP000076584">
    <property type="component" value="Unassembled WGS sequence"/>
</dbReference>
<dbReference type="AlphaFoldDB" id="A0A161WA08"/>
<accession>A0A161WA08</accession>
<evidence type="ECO:0000256" key="1">
    <source>
        <dbReference type="SAM" id="MobiDB-lite"/>
    </source>
</evidence>
<proteinExistence type="predicted"/>
<protein>
    <submittedName>
        <fullName evidence="2">Transposase</fullName>
    </submittedName>
</protein>
<evidence type="ECO:0000313" key="2">
    <source>
        <dbReference type="EMBL" id="KZL80908.1"/>
    </source>
</evidence>
<reference evidence="2 3" key="1">
    <citation type="submission" date="2015-06" db="EMBL/GenBank/DDBJ databases">
        <title>Survival trade-offs in plant roots during colonization by closely related pathogenic and mutualistic fungi.</title>
        <authorList>
            <person name="Hacquard S."/>
            <person name="Kracher B."/>
            <person name="Hiruma K."/>
            <person name="Weinman A."/>
            <person name="Muench P."/>
            <person name="Garrido Oter R."/>
            <person name="Ver Loren van Themaat E."/>
            <person name="Dallerey J.-F."/>
            <person name="Damm U."/>
            <person name="Henrissat B."/>
            <person name="Lespinet O."/>
            <person name="Thon M."/>
            <person name="Kemen E."/>
            <person name="McHardy A.C."/>
            <person name="Schulze-Lefert P."/>
            <person name="O'Connell R.J."/>
        </authorList>
    </citation>
    <scope>NUCLEOTIDE SEQUENCE [LARGE SCALE GENOMIC DNA]</scope>
    <source>
        <strain evidence="2 3">MAFF 238704</strain>
    </source>
</reference>
<feature type="region of interest" description="Disordered" evidence="1">
    <location>
        <begin position="163"/>
        <end position="183"/>
    </location>
</feature>
<gene>
    <name evidence="2" type="ORF">CI238_06649</name>
</gene>
<organism evidence="2 3">
    <name type="scientific">Colletotrichum incanum</name>
    <name type="common">Soybean anthracnose fungus</name>
    <dbReference type="NCBI Taxonomy" id="1573173"/>
    <lineage>
        <taxon>Eukaryota</taxon>
        <taxon>Fungi</taxon>
        <taxon>Dikarya</taxon>
        <taxon>Ascomycota</taxon>
        <taxon>Pezizomycotina</taxon>
        <taxon>Sordariomycetes</taxon>
        <taxon>Hypocreomycetidae</taxon>
        <taxon>Glomerellales</taxon>
        <taxon>Glomerellaceae</taxon>
        <taxon>Colletotrichum</taxon>
        <taxon>Colletotrichum spaethianum species complex</taxon>
    </lineage>
</organism>
<sequence>MIECISTNRRALPPLVIYKGKSAFIVTENKWTTNKTVVTWLEETGLWPVSKTHPPKNPIVAKATLKKAAELKGQLSLYNKLSDSGSSSTQRLLFRKVQKAFNEKDYQLGAAQLKISIIESQIDNIRKRKRYPVKTDPNVKFAKIKDIRQAQINASEVNDSTAEVCDSDSSSESKSSCIIVAGG</sequence>
<name>A0A161WA08_COLIC</name>
<evidence type="ECO:0000313" key="3">
    <source>
        <dbReference type="Proteomes" id="UP000076584"/>
    </source>
</evidence>
<keyword evidence="3" id="KW-1185">Reference proteome</keyword>
<dbReference type="EMBL" id="LFIW01001785">
    <property type="protein sequence ID" value="KZL80908.1"/>
    <property type="molecule type" value="Genomic_DNA"/>
</dbReference>